<dbReference type="PANTHER" id="PTHR31462">
    <property type="entry name" value="ENDOSOMAL/LYSOSOMAL POTASSIUM CHANNEL TMEM175"/>
    <property type="match status" value="1"/>
</dbReference>
<feature type="transmembrane region" description="Helical" evidence="13">
    <location>
        <begin position="120"/>
        <end position="141"/>
    </location>
</feature>
<dbReference type="Proteomes" id="UP001241072">
    <property type="component" value="Unassembled WGS sequence"/>
</dbReference>
<feature type="transmembrane region" description="Helical" evidence="13">
    <location>
        <begin position="58"/>
        <end position="77"/>
    </location>
</feature>
<dbReference type="InterPro" id="IPR010617">
    <property type="entry name" value="TMEM175-like"/>
</dbReference>
<comment type="similarity">
    <text evidence="2">Belongs to the TMEM175 family.</text>
</comment>
<keyword evidence="15" id="KW-1185">Reference proteome</keyword>
<dbReference type="RefSeq" id="WP_305003668.1">
    <property type="nucleotide sequence ID" value="NZ_JAUQUB010000004.1"/>
</dbReference>
<evidence type="ECO:0000256" key="12">
    <source>
        <dbReference type="ARBA" id="ARBA00034430"/>
    </source>
</evidence>
<comment type="caution">
    <text evidence="14">The sequence shown here is derived from an EMBL/GenBank/DDBJ whole genome shotgun (WGS) entry which is preliminary data.</text>
</comment>
<keyword evidence="3" id="KW-0813">Transport</keyword>
<evidence type="ECO:0000256" key="1">
    <source>
        <dbReference type="ARBA" id="ARBA00004141"/>
    </source>
</evidence>
<evidence type="ECO:0000256" key="13">
    <source>
        <dbReference type="SAM" id="Phobius"/>
    </source>
</evidence>
<evidence type="ECO:0000256" key="2">
    <source>
        <dbReference type="ARBA" id="ARBA00006920"/>
    </source>
</evidence>
<sequence length="209" mass="23803">MDDVRSRYRRIFDDGSNTERMVFFSDAVFAIAMTLLVIDLQVPEDHSGTSGEVLLDSIPGFVAYALSFTIIAINWVGHYRRYRVIKNHDGRLLLLNLVLLFFVALLPFPTSLLSSYSGEAPAVVLYAFVVGLLSMLQWASWQYAYRKGFVGTEVDEGLFRWVRLNQLTTPIVFWASIPIALLWDGQAAMWSWFALFPVNFVAGQLSKRY</sequence>
<feature type="transmembrane region" description="Helical" evidence="13">
    <location>
        <begin position="89"/>
        <end position="108"/>
    </location>
</feature>
<organism evidence="14 15">
    <name type="scientific">Antiquaquibacter soli</name>
    <dbReference type="NCBI Taxonomy" id="3064523"/>
    <lineage>
        <taxon>Bacteria</taxon>
        <taxon>Bacillati</taxon>
        <taxon>Actinomycetota</taxon>
        <taxon>Actinomycetes</taxon>
        <taxon>Micrococcales</taxon>
        <taxon>Microbacteriaceae</taxon>
        <taxon>Antiquaquibacter</taxon>
    </lineage>
</organism>
<reference evidence="14 15" key="1">
    <citation type="submission" date="2023-07" db="EMBL/GenBank/DDBJ databases">
        <title>Protaetiibacter sp. nov WY-16 isolated from soil.</title>
        <authorList>
            <person name="Liu B."/>
            <person name="Wan Y."/>
        </authorList>
    </citation>
    <scope>NUCLEOTIDE SEQUENCE [LARGE SCALE GENOMIC DNA]</scope>
    <source>
        <strain evidence="14 15">WY-16</strain>
    </source>
</reference>
<evidence type="ECO:0000256" key="7">
    <source>
        <dbReference type="ARBA" id="ARBA00022958"/>
    </source>
</evidence>
<dbReference type="PANTHER" id="PTHR31462:SF5">
    <property type="entry name" value="ENDOSOMAL_LYSOSOMAL PROTON CHANNEL TMEM175"/>
    <property type="match status" value="1"/>
</dbReference>
<evidence type="ECO:0000256" key="9">
    <source>
        <dbReference type="ARBA" id="ARBA00023065"/>
    </source>
</evidence>
<feature type="transmembrane region" description="Helical" evidence="13">
    <location>
        <begin position="21"/>
        <end position="38"/>
    </location>
</feature>
<comment type="subcellular location">
    <subcellularLocation>
        <location evidence="1">Membrane</location>
        <topology evidence="1">Multi-pass membrane protein</topology>
    </subcellularLocation>
</comment>
<keyword evidence="7" id="KW-0630">Potassium</keyword>
<evidence type="ECO:0000256" key="6">
    <source>
        <dbReference type="ARBA" id="ARBA00022826"/>
    </source>
</evidence>
<keyword evidence="11" id="KW-0407">Ion channel</keyword>
<evidence type="ECO:0000313" key="14">
    <source>
        <dbReference type="EMBL" id="MDO7883238.1"/>
    </source>
</evidence>
<dbReference type="EMBL" id="JAUQUB010000004">
    <property type="protein sequence ID" value="MDO7883238.1"/>
    <property type="molecule type" value="Genomic_DNA"/>
</dbReference>
<comment type="catalytic activity">
    <reaction evidence="12">
        <text>K(+)(in) = K(+)(out)</text>
        <dbReference type="Rhea" id="RHEA:29463"/>
        <dbReference type="ChEBI" id="CHEBI:29103"/>
    </reaction>
</comment>
<accession>A0ABT9BS17</accession>
<evidence type="ECO:0000256" key="11">
    <source>
        <dbReference type="ARBA" id="ARBA00023303"/>
    </source>
</evidence>
<keyword evidence="4" id="KW-0633">Potassium transport</keyword>
<keyword evidence="10 13" id="KW-0472">Membrane</keyword>
<feature type="transmembrane region" description="Helical" evidence="13">
    <location>
        <begin position="162"/>
        <end position="183"/>
    </location>
</feature>
<evidence type="ECO:0000313" key="15">
    <source>
        <dbReference type="Proteomes" id="UP001241072"/>
    </source>
</evidence>
<evidence type="ECO:0000256" key="5">
    <source>
        <dbReference type="ARBA" id="ARBA00022692"/>
    </source>
</evidence>
<gene>
    <name evidence="14" type="ORF">Q5716_13455</name>
</gene>
<evidence type="ECO:0000256" key="8">
    <source>
        <dbReference type="ARBA" id="ARBA00022989"/>
    </source>
</evidence>
<dbReference type="Pfam" id="PF06736">
    <property type="entry name" value="TMEM175"/>
    <property type="match status" value="1"/>
</dbReference>
<keyword evidence="9" id="KW-0406">Ion transport</keyword>
<feature type="transmembrane region" description="Helical" evidence="13">
    <location>
        <begin position="189"/>
        <end position="206"/>
    </location>
</feature>
<keyword evidence="5 13" id="KW-0812">Transmembrane</keyword>
<evidence type="ECO:0000256" key="10">
    <source>
        <dbReference type="ARBA" id="ARBA00023136"/>
    </source>
</evidence>
<keyword evidence="8 13" id="KW-1133">Transmembrane helix</keyword>
<evidence type="ECO:0000256" key="4">
    <source>
        <dbReference type="ARBA" id="ARBA00022538"/>
    </source>
</evidence>
<name>A0ABT9BS17_9MICO</name>
<protein>
    <submittedName>
        <fullName evidence="14">TMEM175 family protein</fullName>
    </submittedName>
</protein>
<proteinExistence type="inferred from homology"/>
<keyword evidence="6" id="KW-0631">Potassium channel</keyword>
<evidence type="ECO:0000256" key="3">
    <source>
        <dbReference type="ARBA" id="ARBA00022448"/>
    </source>
</evidence>